<evidence type="ECO:0000313" key="2">
    <source>
        <dbReference type="Proteomes" id="UP001163293"/>
    </source>
</evidence>
<reference evidence="1" key="1">
    <citation type="submission" date="2022-07" db="EMBL/GenBank/DDBJ databases">
        <authorList>
            <person name="Wu T."/>
        </authorList>
    </citation>
    <scope>NUCLEOTIDE SEQUENCE</scope>
    <source>
        <strain evidence="1">SD-1</strain>
    </source>
</reference>
<organism evidence="1 2">
    <name type="scientific">Paenarthrobacter ureafaciens</name>
    <dbReference type="NCBI Taxonomy" id="37931"/>
    <lineage>
        <taxon>Bacteria</taxon>
        <taxon>Bacillati</taxon>
        <taxon>Actinomycetota</taxon>
        <taxon>Actinomycetes</taxon>
        <taxon>Micrococcales</taxon>
        <taxon>Micrococcaceae</taxon>
        <taxon>Paenarthrobacter</taxon>
    </lineage>
</organism>
<proteinExistence type="predicted"/>
<accession>A0AAX3EIN7</accession>
<keyword evidence="2" id="KW-1185">Reference proteome</keyword>
<evidence type="ECO:0000313" key="1">
    <source>
        <dbReference type="EMBL" id="UYV97483.1"/>
    </source>
</evidence>
<gene>
    <name evidence="1" type="ORF">NL394_21050</name>
</gene>
<dbReference type="RefSeq" id="WP_264398776.1">
    <property type="nucleotide sequence ID" value="NZ_CP101180.1"/>
</dbReference>
<protein>
    <recommendedName>
        <fullName evidence="3">Peptidoglycan-binding protein</fullName>
    </recommendedName>
</protein>
<dbReference type="AlphaFoldDB" id="A0AAX3EIN7"/>
<sequence length="320" mass="33134">MDDRQSFAAVVKAGTTISVPARSAIEPAVIVRQGLDVGALAQGGSLAGVVSGQPYFLLPEPLPLFRNLYPGDSGDDVLALQRSMNAAGYPVIENATVDGLLMSQIAALFQSDGFELPTSGEGDSEAHAPGALPAEEKRKNAFIPYLQLLPIPRTGGTVVSSLPVGAALNGDSPLMNLRISENYVEFIADVTHATALSVGQELTLRIGTKDAKGRISAIEGFKDGKDGQKSGRPVTVVPTDATVGPLLTENLTLTVLSDGGASRELAVPLSAVRQDASGIYVEKRAKQPTTVRTPVSILKSGGGYAAVAGDIGLGYEVLIS</sequence>
<dbReference type="EMBL" id="CP101185">
    <property type="protein sequence ID" value="UYV97483.1"/>
    <property type="molecule type" value="Genomic_DNA"/>
</dbReference>
<name>A0AAX3EIN7_PAEUR</name>
<dbReference type="Proteomes" id="UP001163293">
    <property type="component" value="Chromosome"/>
</dbReference>
<evidence type="ECO:0008006" key="3">
    <source>
        <dbReference type="Google" id="ProtNLM"/>
    </source>
</evidence>